<keyword evidence="3" id="KW-1185">Reference proteome</keyword>
<dbReference type="AlphaFoldDB" id="A0ABD5UME3"/>
<feature type="compositionally biased region" description="Basic and acidic residues" evidence="1">
    <location>
        <begin position="7"/>
        <end position="41"/>
    </location>
</feature>
<dbReference type="EMBL" id="JBHSXI010000023">
    <property type="protein sequence ID" value="MFC6890446.1"/>
    <property type="molecule type" value="Genomic_DNA"/>
</dbReference>
<dbReference type="Proteomes" id="UP001596333">
    <property type="component" value="Unassembled WGS sequence"/>
</dbReference>
<feature type="compositionally biased region" description="Low complexity" evidence="1">
    <location>
        <begin position="62"/>
        <end position="105"/>
    </location>
</feature>
<evidence type="ECO:0000256" key="1">
    <source>
        <dbReference type="SAM" id="MobiDB-lite"/>
    </source>
</evidence>
<accession>A0ABD5UME3</accession>
<sequence>MTTPNDTTDRTDDATNRSTDHEKIDRETTRREPTRAADDSPRPIPGRIPVTEEAGAPLVPRTTTEPTKTATAPATTTGTGTTETGTTGTETTGTSTATATTEPATNRGGVHRRPSRPPTDADRDAPLVPDLRPARRPRTDGGLQ</sequence>
<protein>
    <submittedName>
        <fullName evidence="2">Uncharacterized protein</fullName>
    </submittedName>
</protein>
<dbReference type="RefSeq" id="WP_379770393.1">
    <property type="nucleotide sequence ID" value="NZ_JBHSXI010000023.1"/>
</dbReference>
<proteinExistence type="predicted"/>
<feature type="region of interest" description="Disordered" evidence="1">
    <location>
        <begin position="1"/>
        <end position="144"/>
    </location>
</feature>
<gene>
    <name evidence="2" type="ORF">ACFQEY_15740</name>
</gene>
<comment type="caution">
    <text evidence="2">The sequence shown here is derived from an EMBL/GenBank/DDBJ whole genome shotgun (WGS) entry which is preliminary data.</text>
</comment>
<evidence type="ECO:0000313" key="2">
    <source>
        <dbReference type="EMBL" id="MFC6890446.1"/>
    </source>
</evidence>
<name>A0ABD5UME3_9EURY</name>
<reference evidence="2 3" key="1">
    <citation type="journal article" date="2019" name="Int. J. Syst. Evol. Microbiol.">
        <title>The Global Catalogue of Microorganisms (GCM) 10K type strain sequencing project: providing services to taxonomists for standard genome sequencing and annotation.</title>
        <authorList>
            <consortium name="The Broad Institute Genomics Platform"/>
            <consortium name="The Broad Institute Genome Sequencing Center for Infectious Disease"/>
            <person name="Wu L."/>
            <person name="Ma J."/>
        </authorList>
    </citation>
    <scope>NUCLEOTIDE SEQUENCE [LARGE SCALE GENOMIC DNA]</scope>
    <source>
        <strain evidence="2 3">Y73</strain>
    </source>
</reference>
<organism evidence="2 3">
    <name type="scientific">Halorubrum trueperi</name>
    <dbReference type="NCBI Taxonomy" id="2004704"/>
    <lineage>
        <taxon>Archaea</taxon>
        <taxon>Methanobacteriati</taxon>
        <taxon>Methanobacteriota</taxon>
        <taxon>Stenosarchaea group</taxon>
        <taxon>Halobacteria</taxon>
        <taxon>Halobacteriales</taxon>
        <taxon>Haloferacaceae</taxon>
        <taxon>Halorubrum</taxon>
    </lineage>
</organism>
<evidence type="ECO:0000313" key="3">
    <source>
        <dbReference type="Proteomes" id="UP001596333"/>
    </source>
</evidence>